<evidence type="ECO:0000313" key="2">
    <source>
        <dbReference type="EMBL" id="CAK0872412.1"/>
    </source>
</evidence>
<feature type="compositionally biased region" description="Basic and acidic residues" evidence="1">
    <location>
        <begin position="858"/>
        <end position="868"/>
    </location>
</feature>
<feature type="region of interest" description="Disordered" evidence="1">
    <location>
        <begin position="846"/>
        <end position="876"/>
    </location>
</feature>
<comment type="caution">
    <text evidence="2">The sequence shown here is derived from an EMBL/GenBank/DDBJ whole genome shotgun (WGS) entry which is preliminary data.</text>
</comment>
<feature type="region of interest" description="Disordered" evidence="1">
    <location>
        <begin position="735"/>
        <end position="755"/>
    </location>
</feature>
<organism evidence="2 3">
    <name type="scientific">Prorocentrum cordatum</name>
    <dbReference type="NCBI Taxonomy" id="2364126"/>
    <lineage>
        <taxon>Eukaryota</taxon>
        <taxon>Sar</taxon>
        <taxon>Alveolata</taxon>
        <taxon>Dinophyceae</taxon>
        <taxon>Prorocentrales</taxon>
        <taxon>Prorocentraceae</taxon>
        <taxon>Prorocentrum</taxon>
    </lineage>
</organism>
<feature type="compositionally biased region" description="Low complexity" evidence="1">
    <location>
        <begin position="582"/>
        <end position="597"/>
    </location>
</feature>
<feature type="compositionally biased region" description="Gly residues" evidence="1">
    <location>
        <begin position="47"/>
        <end position="62"/>
    </location>
</feature>
<evidence type="ECO:0000256" key="1">
    <source>
        <dbReference type="SAM" id="MobiDB-lite"/>
    </source>
</evidence>
<proteinExistence type="predicted"/>
<dbReference type="EMBL" id="CAUYUJ010017170">
    <property type="protein sequence ID" value="CAK0872412.1"/>
    <property type="molecule type" value="Genomic_DNA"/>
</dbReference>
<sequence>MQHHGLLKSEGRHDAHLAHSFWLSHPRPCREQFFCPAAGGDWPRGRTAGGRMAGPRDGGGPGRGREPGGPPPTGGRPRRGQGRGPGAAGAAGQDALCLLRALMGAYLEPGFQSEVRDLRDAIVDEARLLCALAPVAGRAQAPVFKRFGLPPGSPGVLVLKMAVKAVSKYSGDELAGDVRESLGLPREEVVQPMTNWLSSPQRSELEDAEEAMVARIARAPVDVRGPLAELLKLPYRASPLEIARRLPHLRQRAEEIAATQLSRGRASVIGHGKALGPELADAPDDQGFPFGWPGSSLDLRAANRPRAKLVDTYEHYLKKMEPMAAAAALAAAAAERVLTALCAEEPRAAWLLAGLCTVPFGELAWAGRLANLVLCCVWVGGGAAGADGGGVVIKAAVRTLDHNGDLHVLRPLQPEFELMTDKHDATWRLVLALSDGVLELGSDLQIQATHFWGGSTGLVPPRFPAALPRQGACPGLAALLLRGAPANQSGGGCFLECLASAEDQEPGSPASRRVATPPGGAGGWRDTCLQGKAGLGARALDVRLRDARGRVVPADVYCTPMRRGASERGFLAAIRARPPEEGAIGAAEDGGAAEPSGSGDGDGAQPPGALIGTSLPFVLREANGCFRQFLWPPNGTFVECISREADRDAFVRWLGCRVQVALSRGAAPGRRQFGPVVLRLRPQWRAPADRCSAVVGVEFPPPPAGAAAAYDVAITVYSLAGADWGLGAAAAGGRALPGASARPGPEGEGDAGGAAAGSTDFNALMSVVASATCSNQFGGGLHVTTCRHRQLPTAKDDAGFWKHAQHCDEHEQHYPTPATWHFDSCPGAAAAATPADLEMPDWMAPPAKRAAAQGSAAQDKRSRKDKGQQQDTMGNSTTKLALHLERKATSANECTVVTPVESFTKAPAEFRCDWADAHVEPRHARELWGLPATAEPRGPGEEWLSLGVGATVIDGTLEGALAADVLRELHALEAAGEVSQSKDPCNIGARSVWLHFETNQERERLPAPLREAARAPMAAAAAALARGSAAHLVVGEQRQK</sequence>
<feature type="compositionally biased region" description="Low complexity" evidence="1">
    <location>
        <begin position="735"/>
        <end position="744"/>
    </location>
</feature>
<dbReference type="Proteomes" id="UP001189429">
    <property type="component" value="Unassembled WGS sequence"/>
</dbReference>
<evidence type="ECO:0000313" key="3">
    <source>
        <dbReference type="Proteomes" id="UP001189429"/>
    </source>
</evidence>
<feature type="region of interest" description="Disordered" evidence="1">
    <location>
        <begin position="504"/>
        <end position="523"/>
    </location>
</feature>
<gene>
    <name evidence="2" type="ORF">PCOR1329_LOCUS57888</name>
</gene>
<feature type="region of interest" description="Disordered" evidence="1">
    <location>
        <begin position="44"/>
        <end position="89"/>
    </location>
</feature>
<accession>A0ABN9VHW5</accession>
<feature type="compositionally biased region" description="Low complexity" evidence="1">
    <location>
        <begin position="846"/>
        <end position="857"/>
    </location>
</feature>
<feature type="region of interest" description="Disordered" evidence="1">
    <location>
        <begin position="582"/>
        <end position="607"/>
    </location>
</feature>
<reference evidence="2" key="1">
    <citation type="submission" date="2023-10" db="EMBL/GenBank/DDBJ databases">
        <authorList>
            <person name="Chen Y."/>
            <person name="Shah S."/>
            <person name="Dougan E. K."/>
            <person name="Thang M."/>
            <person name="Chan C."/>
        </authorList>
    </citation>
    <scope>NUCLEOTIDE SEQUENCE [LARGE SCALE GENOMIC DNA]</scope>
</reference>
<name>A0ABN9VHW5_9DINO</name>
<keyword evidence="3" id="KW-1185">Reference proteome</keyword>
<evidence type="ECO:0008006" key="4">
    <source>
        <dbReference type="Google" id="ProtNLM"/>
    </source>
</evidence>
<protein>
    <recommendedName>
        <fullName evidence="4">Protein C10</fullName>
    </recommendedName>
</protein>